<keyword evidence="3" id="KW-0418">Kinase</keyword>
<dbReference type="AlphaFoldDB" id="A0A160TU51"/>
<dbReference type="GO" id="GO:0005524">
    <property type="term" value="F:ATP binding"/>
    <property type="evidence" value="ECO:0007669"/>
    <property type="project" value="UniProtKB-KW"/>
</dbReference>
<dbReference type="SUPFAM" id="SSF52540">
    <property type="entry name" value="P-loop containing nucleoside triphosphate hydrolases"/>
    <property type="match status" value="1"/>
</dbReference>
<dbReference type="GO" id="GO:0004140">
    <property type="term" value="F:dephospho-CoA kinase activity"/>
    <property type="evidence" value="ECO:0007669"/>
    <property type="project" value="UniProtKB-EC"/>
</dbReference>
<dbReference type="PANTHER" id="PTHR10695">
    <property type="entry name" value="DEPHOSPHO-COA KINASE-RELATED"/>
    <property type="match status" value="1"/>
</dbReference>
<name>A0A160TU51_9ZZZZ</name>
<reference evidence="3" key="1">
    <citation type="submission" date="2015-10" db="EMBL/GenBank/DDBJ databases">
        <authorList>
            <person name="Gilbert D.G."/>
        </authorList>
    </citation>
    <scope>NUCLEOTIDE SEQUENCE</scope>
</reference>
<dbReference type="CDD" id="cd02022">
    <property type="entry name" value="DPCK"/>
    <property type="match status" value="1"/>
</dbReference>
<gene>
    <name evidence="3" type="ORF">MGWOODY_XGa2446</name>
</gene>
<dbReference type="GO" id="GO:0015937">
    <property type="term" value="P:coenzyme A biosynthetic process"/>
    <property type="evidence" value="ECO:0007669"/>
    <property type="project" value="InterPro"/>
</dbReference>
<evidence type="ECO:0000256" key="2">
    <source>
        <dbReference type="ARBA" id="ARBA00022840"/>
    </source>
</evidence>
<evidence type="ECO:0000313" key="3">
    <source>
        <dbReference type="EMBL" id="CUS51735.1"/>
    </source>
</evidence>
<proteinExistence type="inferred from homology"/>
<keyword evidence="2" id="KW-0067">ATP-binding</keyword>
<dbReference type="InterPro" id="IPR001977">
    <property type="entry name" value="Depp_CoAkinase"/>
</dbReference>
<dbReference type="EMBL" id="CZRL01000064">
    <property type="protein sequence ID" value="CUS51735.1"/>
    <property type="molecule type" value="Genomic_DNA"/>
</dbReference>
<organism evidence="3">
    <name type="scientific">hydrothermal vent metagenome</name>
    <dbReference type="NCBI Taxonomy" id="652676"/>
    <lineage>
        <taxon>unclassified sequences</taxon>
        <taxon>metagenomes</taxon>
        <taxon>ecological metagenomes</taxon>
    </lineage>
</organism>
<keyword evidence="1" id="KW-0547">Nucleotide-binding</keyword>
<dbReference type="EC" id="2.7.1.24" evidence="3"/>
<dbReference type="InterPro" id="IPR027417">
    <property type="entry name" value="P-loop_NTPase"/>
</dbReference>
<protein>
    <submittedName>
        <fullName evidence="3">Dephospho-CoA kinase</fullName>
        <ecNumber evidence="3">2.7.1.24</ecNumber>
    </submittedName>
</protein>
<dbReference type="NCBIfam" id="TIGR00152">
    <property type="entry name" value="dephospho-CoA kinase"/>
    <property type="match status" value="1"/>
</dbReference>
<dbReference type="HAMAP" id="MF_00376">
    <property type="entry name" value="Dephospho_CoA_kinase"/>
    <property type="match status" value="1"/>
</dbReference>
<dbReference type="PANTHER" id="PTHR10695:SF46">
    <property type="entry name" value="BIFUNCTIONAL COENZYME A SYNTHASE-RELATED"/>
    <property type="match status" value="1"/>
</dbReference>
<evidence type="ECO:0000256" key="1">
    <source>
        <dbReference type="ARBA" id="ARBA00022741"/>
    </source>
</evidence>
<dbReference type="PROSITE" id="PS51219">
    <property type="entry name" value="DPCK"/>
    <property type="match status" value="1"/>
</dbReference>
<keyword evidence="3" id="KW-0808">Transferase</keyword>
<sequence>MLKIALTGGIGSGKTTVSDYFRKLGVPVIDADETSHEVTQAGAPAVQQIVDVFGDSVLDHDGNLDRTALRNIVFGDTESRKQLESILHPEIRRRMNDAASRTQSPYCLFSIPLLIETSQHTSYDRILVVETSEDRRRTWIQARSDLTEGEITAILSAQVSDEQRRGAADDLLINDGGIDDLHARIDRLHQRYLALARGQEQSNG</sequence>
<dbReference type="Gene3D" id="3.40.50.300">
    <property type="entry name" value="P-loop containing nucleotide triphosphate hydrolases"/>
    <property type="match status" value="1"/>
</dbReference>
<dbReference type="Pfam" id="PF01121">
    <property type="entry name" value="CoaE"/>
    <property type="match status" value="1"/>
</dbReference>
<accession>A0A160TU51</accession>